<organism evidence="3 4">
    <name type="scientific">Chlorella vulgaris</name>
    <name type="common">Green alga</name>
    <dbReference type="NCBI Taxonomy" id="3077"/>
    <lineage>
        <taxon>Eukaryota</taxon>
        <taxon>Viridiplantae</taxon>
        <taxon>Chlorophyta</taxon>
        <taxon>core chlorophytes</taxon>
        <taxon>Trebouxiophyceae</taxon>
        <taxon>Chlorellales</taxon>
        <taxon>Chlorellaceae</taxon>
        <taxon>Chlorella clade</taxon>
        <taxon>Chlorella</taxon>
    </lineage>
</organism>
<feature type="domain" description="CYTH" evidence="2">
    <location>
        <begin position="81"/>
        <end position="280"/>
    </location>
</feature>
<keyword evidence="4" id="KW-1185">Reference proteome</keyword>
<protein>
    <recommendedName>
        <fullName evidence="2">CYTH domain-containing protein</fullName>
    </recommendedName>
</protein>
<dbReference type="GO" id="GO:0016462">
    <property type="term" value="F:pyrophosphatase activity"/>
    <property type="evidence" value="ECO:0007669"/>
    <property type="project" value="UniProtKB-ARBA"/>
</dbReference>
<evidence type="ECO:0000313" key="3">
    <source>
        <dbReference type="EMBL" id="KAI3427964.1"/>
    </source>
</evidence>
<sequence>MLVGRLCRAVLLRPAPHAAAQAHAHRAKVGGQGRVRGSEGREKAGRAESSRAAGRQDAPVAALHGANQEADGCTAHRAAAVMEVEVKLRLANAAAHGKLAAALAADAVGGCKAVHQQENYFFDGSGQELSSKRVVLRVRFYNTDAKALITVKGKQVLQDGIGRAPEEEEATDPAAARAFLSEPCKLLNLGTPLLEGLKRSTGVEELVCLGGFNNTRQEYEWGGHLLELDETKFEWGTVYELECESTEPERLRRELEAYLTKLGVDYKYSTTTKFANFRNRTLE</sequence>
<dbReference type="PANTHER" id="PTHR34948:SF2">
    <property type="entry name" value="TRIPHOSPHATE TUNNEL METALLOENZYME 3"/>
    <property type="match status" value="1"/>
</dbReference>
<feature type="compositionally biased region" description="Basic and acidic residues" evidence="1">
    <location>
        <begin position="36"/>
        <end position="49"/>
    </location>
</feature>
<evidence type="ECO:0000259" key="2">
    <source>
        <dbReference type="PROSITE" id="PS51707"/>
    </source>
</evidence>
<dbReference type="CDD" id="cd07374">
    <property type="entry name" value="CYTH-like_Pase"/>
    <property type="match status" value="1"/>
</dbReference>
<reference evidence="3" key="2">
    <citation type="submission" date="2020-11" db="EMBL/GenBank/DDBJ databases">
        <authorList>
            <person name="Cecchin M."/>
            <person name="Marcolungo L."/>
            <person name="Rossato M."/>
            <person name="Girolomoni L."/>
            <person name="Cosentino E."/>
            <person name="Cuine S."/>
            <person name="Li-Beisson Y."/>
            <person name="Delledonne M."/>
            <person name="Ballottari M."/>
        </authorList>
    </citation>
    <scope>NUCLEOTIDE SEQUENCE</scope>
    <source>
        <strain evidence="3">211/11P</strain>
        <tissue evidence="3">Whole cell</tissue>
    </source>
</reference>
<dbReference type="Pfam" id="PF01928">
    <property type="entry name" value="CYTH"/>
    <property type="match status" value="1"/>
</dbReference>
<dbReference type="PROSITE" id="PS51707">
    <property type="entry name" value="CYTH"/>
    <property type="match status" value="1"/>
</dbReference>
<gene>
    <name evidence="3" type="ORF">D9Q98_006354</name>
</gene>
<evidence type="ECO:0000313" key="4">
    <source>
        <dbReference type="Proteomes" id="UP001055712"/>
    </source>
</evidence>
<proteinExistence type="predicted"/>
<dbReference type="AlphaFoldDB" id="A0A9D4YV44"/>
<reference evidence="3" key="1">
    <citation type="journal article" date="2019" name="Plant J.">
        <title>Chlorella vulgaris genome assembly and annotation reveals the molecular basis for metabolic acclimation to high light conditions.</title>
        <authorList>
            <person name="Cecchin M."/>
            <person name="Marcolungo L."/>
            <person name="Rossato M."/>
            <person name="Girolomoni L."/>
            <person name="Cosentino E."/>
            <person name="Cuine S."/>
            <person name="Li-Beisson Y."/>
            <person name="Delledonne M."/>
            <person name="Ballottari M."/>
        </authorList>
    </citation>
    <scope>NUCLEOTIDE SEQUENCE</scope>
    <source>
        <strain evidence="3">211/11P</strain>
    </source>
</reference>
<feature type="region of interest" description="Disordered" evidence="1">
    <location>
        <begin position="20"/>
        <end position="58"/>
    </location>
</feature>
<dbReference type="Gene3D" id="2.40.320.10">
    <property type="entry name" value="Hypothetical Protein Pfu-838710-001"/>
    <property type="match status" value="1"/>
</dbReference>
<dbReference type="OrthoDB" id="2160189at2759"/>
<comment type="caution">
    <text evidence="3">The sequence shown here is derived from an EMBL/GenBank/DDBJ whole genome shotgun (WGS) entry which is preliminary data.</text>
</comment>
<dbReference type="InterPro" id="IPR023577">
    <property type="entry name" value="CYTH_domain"/>
</dbReference>
<name>A0A9D4YV44_CHLVU</name>
<dbReference type="InterPro" id="IPR033469">
    <property type="entry name" value="CYTH-like_dom_sf"/>
</dbReference>
<dbReference type="EMBL" id="SIDB01000009">
    <property type="protein sequence ID" value="KAI3427964.1"/>
    <property type="molecule type" value="Genomic_DNA"/>
</dbReference>
<dbReference type="PANTHER" id="PTHR34948">
    <property type="entry name" value="OS08G0299200 PROTEIN"/>
    <property type="match status" value="1"/>
</dbReference>
<dbReference type="SUPFAM" id="SSF55154">
    <property type="entry name" value="CYTH-like phosphatases"/>
    <property type="match status" value="1"/>
</dbReference>
<evidence type="ECO:0000256" key="1">
    <source>
        <dbReference type="SAM" id="MobiDB-lite"/>
    </source>
</evidence>
<accession>A0A9D4YV44</accession>
<dbReference type="SMART" id="SM01118">
    <property type="entry name" value="CYTH"/>
    <property type="match status" value="1"/>
</dbReference>
<dbReference type="Proteomes" id="UP001055712">
    <property type="component" value="Unassembled WGS sequence"/>
</dbReference>